<evidence type="ECO:0000259" key="5">
    <source>
        <dbReference type="PROSITE" id="PS50977"/>
    </source>
</evidence>
<dbReference type="PANTHER" id="PTHR30055:SF220">
    <property type="entry name" value="TETR-FAMILY REGULATORY PROTEIN"/>
    <property type="match status" value="1"/>
</dbReference>
<evidence type="ECO:0000256" key="1">
    <source>
        <dbReference type="ARBA" id="ARBA00023015"/>
    </source>
</evidence>
<evidence type="ECO:0000313" key="7">
    <source>
        <dbReference type="Proteomes" id="UP000586827"/>
    </source>
</evidence>
<keyword evidence="2 4" id="KW-0238">DNA-binding</keyword>
<sequence>MASTKPRYHHGDLREELLRASLQLIETEGLAAVSLRRVAREAGVSPGAPYHHFTDRAALLAALSTRGFELLREELIAARDRATTPLDGLATLADAYARFAREQPSYFRLMFRPELSQPEKHPDTTAAGEATFAVLSEAVAAAVESGDLRAADAQLLAMTWWSLAHGLASLSVDGKLPERAKMLGTTVPELTDRITRLFAELVDSTRSRD</sequence>
<evidence type="ECO:0000256" key="3">
    <source>
        <dbReference type="ARBA" id="ARBA00023163"/>
    </source>
</evidence>
<dbReference type="Proteomes" id="UP000586827">
    <property type="component" value="Unassembled WGS sequence"/>
</dbReference>
<keyword evidence="1" id="KW-0805">Transcription regulation</keyword>
<dbReference type="PANTHER" id="PTHR30055">
    <property type="entry name" value="HTH-TYPE TRANSCRIPTIONAL REGULATOR RUTR"/>
    <property type="match status" value="1"/>
</dbReference>
<dbReference type="SUPFAM" id="SSF46689">
    <property type="entry name" value="Homeodomain-like"/>
    <property type="match status" value="1"/>
</dbReference>
<dbReference type="GO" id="GO:0000976">
    <property type="term" value="F:transcription cis-regulatory region binding"/>
    <property type="evidence" value="ECO:0007669"/>
    <property type="project" value="TreeGrafter"/>
</dbReference>
<gene>
    <name evidence="6" type="ORF">HLB23_19735</name>
</gene>
<dbReference type="SUPFAM" id="SSF48498">
    <property type="entry name" value="Tetracyclin repressor-like, C-terminal domain"/>
    <property type="match status" value="1"/>
</dbReference>
<dbReference type="PROSITE" id="PS50977">
    <property type="entry name" value="HTH_TETR_2"/>
    <property type="match status" value="1"/>
</dbReference>
<dbReference type="InterPro" id="IPR036271">
    <property type="entry name" value="Tet_transcr_reg_TetR-rel_C_sf"/>
</dbReference>
<evidence type="ECO:0000313" key="6">
    <source>
        <dbReference type="EMBL" id="NNH72061.1"/>
    </source>
</evidence>
<reference evidence="6 7" key="1">
    <citation type="submission" date="2020-05" db="EMBL/GenBank/DDBJ databases">
        <title>MicrobeNet Type strains.</title>
        <authorList>
            <person name="Nicholson A.C."/>
        </authorList>
    </citation>
    <scope>NUCLEOTIDE SEQUENCE [LARGE SCALE GENOMIC DNA]</scope>
    <source>
        <strain evidence="6 7">JCM 3224</strain>
    </source>
</reference>
<dbReference type="RefSeq" id="WP_067518511.1">
    <property type="nucleotide sequence ID" value="NZ_JABELX010000007.1"/>
</dbReference>
<feature type="DNA-binding region" description="H-T-H motif" evidence="4">
    <location>
        <begin position="34"/>
        <end position="53"/>
    </location>
</feature>
<dbReference type="Gene3D" id="1.10.357.10">
    <property type="entry name" value="Tetracycline Repressor, domain 2"/>
    <property type="match status" value="1"/>
</dbReference>
<dbReference type="EMBL" id="JABELX010000007">
    <property type="protein sequence ID" value="NNH72061.1"/>
    <property type="molecule type" value="Genomic_DNA"/>
</dbReference>
<keyword evidence="7" id="KW-1185">Reference proteome</keyword>
<dbReference type="Pfam" id="PF00440">
    <property type="entry name" value="TetR_N"/>
    <property type="match status" value="1"/>
</dbReference>
<feature type="domain" description="HTH tetR-type" evidence="5">
    <location>
        <begin position="11"/>
        <end position="71"/>
    </location>
</feature>
<protein>
    <submittedName>
        <fullName evidence="6">TetR/AcrR family transcriptional regulator</fullName>
    </submittedName>
</protein>
<dbReference type="InterPro" id="IPR001647">
    <property type="entry name" value="HTH_TetR"/>
</dbReference>
<organism evidence="6 7">
    <name type="scientific">Nocardia uniformis</name>
    <dbReference type="NCBI Taxonomy" id="53432"/>
    <lineage>
        <taxon>Bacteria</taxon>
        <taxon>Bacillati</taxon>
        <taxon>Actinomycetota</taxon>
        <taxon>Actinomycetes</taxon>
        <taxon>Mycobacteriales</taxon>
        <taxon>Nocardiaceae</taxon>
        <taxon>Nocardia</taxon>
    </lineage>
</organism>
<keyword evidence="3" id="KW-0804">Transcription</keyword>
<comment type="caution">
    <text evidence="6">The sequence shown here is derived from an EMBL/GenBank/DDBJ whole genome shotgun (WGS) entry which is preliminary data.</text>
</comment>
<dbReference type="InterPro" id="IPR050109">
    <property type="entry name" value="HTH-type_TetR-like_transc_reg"/>
</dbReference>
<dbReference type="AlphaFoldDB" id="A0A849CFA3"/>
<dbReference type="PRINTS" id="PR00455">
    <property type="entry name" value="HTHTETR"/>
</dbReference>
<dbReference type="InterPro" id="IPR025996">
    <property type="entry name" value="MT1864/Rv1816-like_C"/>
</dbReference>
<dbReference type="Pfam" id="PF13305">
    <property type="entry name" value="TetR_C_33"/>
    <property type="match status" value="1"/>
</dbReference>
<dbReference type="GO" id="GO:0003700">
    <property type="term" value="F:DNA-binding transcription factor activity"/>
    <property type="evidence" value="ECO:0007669"/>
    <property type="project" value="TreeGrafter"/>
</dbReference>
<evidence type="ECO:0000256" key="2">
    <source>
        <dbReference type="ARBA" id="ARBA00023125"/>
    </source>
</evidence>
<proteinExistence type="predicted"/>
<evidence type="ECO:0000256" key="4">
    <source>
        <dbReference type="PROSITE-ProRule" id="PRU00335"/>
    </source>
</evidence>
<name>A0A849CFA3_9NOCA</name>
<dbReference type="InterPro" id="IPR009057">
    <property type="entry name" value="Homeodomain-like_sf"/>
</dbReference>
<accession>A0A849CFA3</accession>